<dbReference type="Pfam" id="PF14647">
    <property type="entry name" value="FAM91_N"/>
    <property type="match status" value="1"/>
</dbReference>
<dbReference type="InterPro" id="IPR028091">
    <property type="entry name" value="FAM91_N_dom"/>
</dbReference>
<gene>
    <name evidence="2" type="ORF">V8G54_033887</name>
</gene>
<dbReference type="PANTHER" id="PTHR28441:SF2">
    <property type="entry name" value="PROTEIN FAM91A1"/>
    <property type="match status" value="1"/>
</dbReference>
<dbReference type="InterPro" id="IPR039199">
    <property type="entry name" value="FAM91"/>
</dbReference>
<feature type="domain" description="FAM91 N-terminal" evidence="1">
    <location>
        <begin position="231"/>
        <end position="315"/>
    </location>
</feature>
<dbReference type="Proteomes" id="UP001374535">
    <property type="component" value="Chromosome 10"/>
</dbReference>
<evidence type="ECO:0000259" key="1">
    <source>
        <dbReference type="Pfam" id="PF14647"/>
    </source>
</evidence>
<protein>
    <recommendedName>
        <fullName evidence="1">FAM91 N-terminal domain-containing protein</fullName>
    </recommendedName>
</protein>
<keyword evidence="3" id="KW-1185">Reference proteome</keyword>
<dbReference type="PANTHER" id="PTHR28441">
    <property type="entry name" value="PROTEIN FAM91A1"/>
    <property type="match status" value="1"/>
</dbReference>
<sequence>MFSQKSFLKWLCEVAFHLKSTWHVSSPSPPKIRVCQIGEKELAPRNSADGDKLVVTHGAWVVAGLVVRLGFLLHGGTIPGEWLLGLSIVRGRSSWWWPLADGDSEFEGFLRIGAGSEDGGTKRQWKIAMRRCSWWWPDASLEDDEVLMATSLEASSILGRGGGMKWRHYGGFAGEDEGARWWFYDGGLGVDDALERTAAGEDGGDGALGCHGCRMKKLSQRVNGSMCFSNATSSSHQATILTLEGFVSNREQSYEDPIEDGISNTISFSSRLLYAVFVVSNENASVAELAATLQADLSQLQAAASFVCRLGWATKVIDPASILQDANIPGSPKSAGSDEDASMGSHGFYNMLTDSNNNQGDAYGPHSSYTRVAFIVDATITSYLMMGSVSPEGVEAWKGESMSWKDWPVNEESMEGFQELKEMIWEYQNQERNSEGREKSVDGARKGGREEFLHDIMQRKKEVKKGMVVGKDSLQNIKKAKKPLDGGENSINWEKKREKNICEKEGKDENYDGDIVVVATEKVIEVAAIWVDNVINVDYDGNVVTLVSQSEVAKAADFRGDSVVSRGVYVKTMNGGEGRGKKVKCGRNNVTITSGNRVEDAVVLSGEKFIQEFKIFVSQANKTPEDQLQGYFFPGGLQSNIQNRFPRQDP</sequence>
<accession>A0AAQ3MQL2</accession>
<name>A0AAQ3MQL2_VIGMU</name>
<proteinExistence type="predicted"/>
<evidence type="ECO:0000313" key="2">
    <source>
        <dbReference type="EMBL" id="WVY94799.1"/>
    </source>
</evidence>
<dbReference type="EMBL" id="CP144691">
    <property type="protein sequence ID" value="WVY94799.1"/>
    <property type="molecule type" value="Genomic_DNA"/>
</dbReference>
<dbReference type="AlphaFoldDB" id="A0AAQ3MQL2"/>
<reference evidence="2 3" key="1">
    <citation type="journal article" date="2023" name="Life. Sci Alliance">
        <title>Evolutionary insights into 3D genome organization and epigenetic landscape of Vigna mungo.</title>
        <authorList>
            <person name="Junaid A."/>
            <person name="Singh B."/>
            <person name="Bhatia S."/>
        </authorList>
    </citation>
    <scope>NUCLEOTIDE SEQUENCE [LARGE SCALE GENOMIC DNA]</scope>
    <source>
        <strain evidence="2">Urdbean</strain>
    </source>
</reference>
<evidence type="ECO:0000313" key="3">
    <source>
        <dbReference type="Proteomes" id="UP001374535"/>
    </source>
</evidence>
<organism evidence="2 3">
    <name type="scientific">Vigna mungo</name>
    <name type="common">Black gram</name>
    <name type="synonym">Phaseolus mungo</name>
    <dbReference type="NCBI Taxonomy" id="3915"/>
    <lineage>
        <taxon>Eukaryota</taxon>
        <taxon>Viridiplantae</taxon>
        <taxon>Streptophyta</taxon>
        <taxon>Embryophyta</taxon>
        <taxon>Tracheophyta</taxon>
        <taxon>Spermatophyta</taxon>
        <taxon>Magnoliopsida</taxon>
        <taxon>eudicotyledons</taxon>
        <taxon>Gunneridae</taxon>
        <taxon>Pentapetalae</taxon>
        <taxon>rosids</taxon>
        <taxon>fabids</taxon>
        <taxon>Fabales</taxon>
        <taxon>Fabaceae</taxon>
        <taxon>Papilionoideae</taxon>
        <taxon>50 kb inversion clade</taxon>
        <taxon>NPAAA clade</taxon>
        <taxon>indigoferoid/millettioid clade</taxon>
        <taxon>Phaseoleae</taxon>
        <taxon>Vigna</taxon>
    </lineage>
</organism>